<proteinExistence type="predicted"/>
<keyword evidence="2" id="KW-1185">Reference proteome</keyword>
<reference evidence="1" key="1">
    <citation type="submission" date="2020-10" db="EMBL/GenBank/DDBJ databases">
        <title>Genomic Encyclopedia of Type Strains, Phase IV (KMG-IV): sequencing the most valuable type-strain genomes for metagenomic binning, comparative biology and taxonomic classification.</title>
        <authorList>
            <person name="Goeker M."/>
        </authorList>
    </citation>
    <scope>NUCLEOTIDE SEQUENCE</scope>
    <source>
        <strain evidence="1">DSM 13886</strain>
    </source>
</reference>
<protein>
    <submittedName>
        <fullName evidence="1">Uncharacterized protein</fullName>
    </submittedName>
</protein>
<comment type="caution">
    <text evidence="1">The sequence shown here is derived from an EMBL/GenBank/DDBJ whole genome shotgun (WGS) entry which is preliminary data.</text>
</comment>
<dbReference type="AlphaFoldDB" id="A0A927MMY9"/>
<dbReference type="EMBL" id="JADBEL010000021">
    <property type="protein sequence ID" value="MBE1556087.1"/>
    <property type="molecule type" value="Genomic_DNA"/>
</dbReference>
<evidence type="ECO:0000313" key="2">
    <source>
        <dbReference type="Proteomes" id="UP000658225"/>
    </source>
</evidence>
<name>A0A927MMY9_9BACL</name>
<evidence type="ECO:0000313" key="1">
    <source>
        <dbReference type="EMBL" id="MBE1556087.1"/>
    </source>
</evidence>
<dbReference type="Proteomes" id="UP000658225">
    <property type="component" value="Unassembled WGS sequence"/>
</dbReference>
<sequence length="44" mass="5184">MIEDKSFLPLFNHLQFISSLRMVIKKQFSELINWIALFLITNGS</sequence>
<gene>
    <name evidence="1" type="ORF">H4683_003208</name>
</gene>
<dbReference type="RefSeq" id="WP_275403089.1">
    <property type="nucleotide sequence ID" value="NZ_JADBEL010000021.1"/>
</dbReference>
<accession>A0A927MMY9</accession>
<organism evidence="1 2">
    <name type="scientific">Sporosarcina limicola</name>
    <dbReference type="NCBI Taxonomy" id="34101"/>
    <lineage>
        <taxon>Bacteria</taxon>
        <taxon>Bacillati</taxon>
        <taxon>Bacillota</taxon>
        <taxon>Bacilli</taxon>
        <taxon>Bacillales</taxon>
        <taxon>Caryophanaceae</taxon>
        <taxon>Sporosarcina</taxon>
    </lineage>
</organism>